<evidence type="ECO:0000313" key="2">
    <source>
        <dbReference type="Proteomes" id="UP000000779"/>
    </source>
</evidence>
<name>A0ALM1_LISW6</name>
<dbReference type="Proteomes" id="UP000000779">
    <property type="component" value="Chromosome"/>
</dbReference>
<evidence type="ECO:0000313" key="1">
    <source>
        <dbReference type="EMBL" id="CAK21903.1"/>
    </source>
</evidence>
<proteinExistence type="predicted"/>
<accession>A0ALM1</accession>
<organism evidence="1 2">
    <name type="scientific">Listeria welshimeri serovar 6b (strain ATCC 35897 / DSM 20650 / CCUG 15529 / CIP 8149 / NCTC 11857 / SLCC 5334 / V8)</name>
    <dbReference type="NCBI Taxonomy" id="386043"/>
    <lineage>
        <taxon>Bacteria</taxon>
        <taxon>Bacillati</taxon>
        <taxon>Bacillota</taxon>
        <taxon>Bacilli</taxon>
        <taxon>Bacillales</taxon>
        <taxon>Listeriaceae</taxon>
        <taxon>Listeria</taxon>
    </lineage>
</organism>
<dbReference type="EMBL" id="AM263198">
    <property type="protein sequence ID" value="CAK21903.1"/>
    <property type="molecule type" value="Genomic_DNA"/>
</dbReference>
<dbReference type="KEGG" id="lwe:lwe2485"/>
<gene>
    <name evidence="1" type="ordered locus">lwe2485</name>
</gene>
<dbReference type="HOGENOM" id="CLU_1756622_0_0_9"/>
<protein>
    <submittedName>
        <fullName evidence="1">Uncharacterized protein</fullName>
    </submittedName>
</protein>
<dbReference type="AlphaFoldDB" id="A0ALM1"/>
<reference evidence="1 2" key="1">
    <citation type="journal article" date="2006" name="J. Bacteriol.">
        <title>Whole-genome sequence of Listeria welshimeri reveals common steps in genome reduction with Listeria innocua as compared to Listeria monocytogenes.</title>
        <authorList>
            <person name="Hain T."/>
            <person name="Steinweg C."/>
            <person name="Kuenne C.T."/>
            <person name="Billion A."/>
            <person name="Ghai R."/>
            <person name="Chatterjee S.S."/>
            <person name="Domann E."/>
            <person name="Kaerst U."/>
            <person name="Goesmann A."/>
            <person name="Bekel T."/>
            <person name="Bartels D."/>
            <person name="Kaiser O."/>
            <person name="Meyer F."/>
            <person name="Puehler A."/>
            <person name="Weisshaar B."/>
            <person name="Wehland J."/>
            <person name="Liang C."/>
            <person name="Dandekar T."/>
            <person name="Lampidis R."/>
            <person name="Kreft J."/>
            <person name="Goebel W."/>
            <person name="Chakraborty T."/>
        </authorList>
    </citation>
    <scope>NUCLEOTIDE SEQUENCE [LARGE SCALE GENOMIC DNA]</scope>
    <source>
        <strain evidence="2">ATCC 35897 / DSM 20650 / CIP 8149 / NCTC 11857 / SLCC 5334 / V8</strain>
    </source>
</reference>
<dbReference type="STRING" id="386043.lwe2485"/>
<sequence>MISKSICFLDCFARIIFVHLTATNTSVIIEKTSQPFVWNFTKTAKQLPFVPNKKTSTSVGKRIRYDYSQISRPKVLFPRKRTEKTAGLTYHELHFDIECPYKFQFSQRKPSVGGIVVNTERSLLSLCEKQAIFWALILITLTILSHVT</sequence>